<dbReference type="AlphaFoldDB" id="A0A9P9IP00"/>
<dbReference type="GO" id="GO:0001228">
    <property type="term" value="F:DNA-binding transcription activator activity, RNA polymerase II-specific"/>
    <property type="evidence" value="ECO:0007669"/>
    <property type="project" value="TreeGrafter"/>
</dbReference>
<sequence>MNDNTDSPSASPAEDPDKVSPAASQLHSRILAKATRRNHSKTRSGCHTCKRRKIKCDEERPSCKNCVRHAVPCDFAQATQTTLRPNPSEHPELNLLDLELLHNFTSSTYATLDREPAIRNLWKFGIVRLAVGCDYVMRSLLAVSALHMAQHRPEQAELYVPHAIMYHQIASSKAVKLIAEAKPENAECLWAFSVSTMYFALGSPRDNNTSLLIGDSAFPEWLFLLDGVRHLLENLEATSYTGILSPIIAQGHRRYLASHEPRHSETDVLDGLEKDIKASVTDPSLLSIYLYAIEQLRPQISFALSNDGYDLNIMDAFVWQFTVAKDFMPLLKVPTQEAVAIFAHHCLLLNKLQNFFWLQGWDKFLMLRAWEILDEEHRLWIQWPVEEMGWVPP</sequence>
<dbReference type="GO" id="GO:0008270">
    <property type="term" value="F:zinc ion binding"/>
    <property type="evidence" value="ECO:0007669"/>
    <property type="project" value="InterPro"/>
</dbReference>
<dbReference type="SUPFAM" id="SSF57701">
    <property type="entry name" value="Zn2/Cys6 DNA-binding domain"/>
    <property type="match status" value="1"/>
</dbReference>
<dbReference type="PANTHER" id="PTHR47784">
    <property type="entry name" value="STEROL UPTAKE CONTROL PROTEIN 2"/>
    <property type="match status" value="1"/>
</dbReference>
<protein>
    <recommendedName>
        <fullName evidence="3">Zn(2)-C6 fungal-type domain-containing protein</fullName>
    </recommendedName>
</protein>
<dbReference type="Pfam" id="PF00172">
    <property type="entry name" value="Zn_clus"/>
    <property type="match status" value="1"/>
</dbReference>
<gene>
    <name evidence="4" type="ORF">EDB81DRAFT_810332</name>
</gene>
<dbReference type="PRINTS" id="PR00755">
    <property type="entry name" value="AFLATOXINBRP"/>
</dbReference>
<evidence type="ECO:0000256" key="1">
    <source>
        <dbReference type="ARBA" id="ARBA00023242"/>
    </source>
</evidence>
<comment type="caution">
    <text evidence="4">The sequence shown here is derived from an EMBL/GenBank/DDBJ whole genome shotgun (WGS) entry which is preliminary data.</text>
</comment>
<feature type="compositionally biased region" description="Polar residues" evidence="2">
    <location>
        <begin position="1"/>
        <end position="10"/>
    </location>
</feature>
<evidence type="ECO:0000259" key="3">
    <source>
        <dbReference type="PROSITE" id="PS50048"/>
    </source>
</evidence>
<reference evidence="4" key="1">
    <citation type="journal article" date="2021" name="Nat. Commun.">
        <title>Genetic determinants of endophytism in the Arabidopsis root mycobiome.</title>
        <authorList>
            <person name="Mesny F."/>
            <person name="Miyauchi S."/>
            <person name="Thiergart T."/>
            <person name="Pickel B."/>
            <person name="Atanasova L."/>
            <person name="Karlsson M."/>
            <person name="Huettel B."/>
            <person name="Barry K.W."/>
            <person name="Haridas S."/>
            <person name="Chen C."/>
            <person name="Bauer D."/>
            <person name="Andreopoulos W."/>
            <person name="Pangilinan J."/>
            <person name="LaButti K."/>
            <person name="Riley R."/>
            <person name="Lipzen A."/>
            <person name="Clum A."/>
            <person name="Drula E."/>
            <person name="Henrissat B."/>
            <person name="Kohler A."/>
            <person name="Grigoriev I.V."/>
            <person name="Martin F.M."/>
            <person name="Hacquard S."/>
        </authorList>
    </citation>
    <scope>NUCLEOTIDE SEQUENCE</scope>
    <source>
        <strain evidence="4">MPI-CAGE-AT-0147</strain>
    </source>
</reference>
<dbReference type="InterPro" id="IPR036864">
    <property type="entry name" value="Zn2-C6_fun-type_DNA-bd_sf"/>
</dbReference>
<dbReference type="OrthoDB" id="416217at2759"/>
<feature type="region of interest" description="Disordered" evidence="2">
    <location>
        <begin position="1"/>
        <end position="26"/>
    </location>
</feature>
<proteinExistence type="predicted"/>
<keyword evidence="1" id="KW-0539">Nucleus</keyword>
<dbReference type="SMART" id="SM00066">
    <property type="entry name" value="GAL4"/>
    <property type="match status" value="1"/>
</dbReference>
<dbReference type="PROSITE" id="PS50048">
    <property type="entry name" value="ZN2_CY6_FUNGAL_2"/>
    <property type="match status" value="1"/>
</dbReference>
<dbReference type="PANTHER" id="PTHR47784:SF5">
    <property type="entry name" value="STEROL UPTAKE CONTROL PROTEIN 2"/>
    <property type="match status" value="1"/>
</dbReference>
<evidence type="ECO:0000256" key="2">
    <source>
        <dbReference type="SAM" id="MobiDB-lite"/>
    </source>
</evidence>
<dbReference type="Proteomes" id="UP000738349">
    <property type="component" value="Unassembled WGS sequence"/>
</dbReference>
<feature type="domain" description="Zn(2)-C6 fungal-type" evidence="3">
    <location>
        <begin position="45"/>
        <end position="75"/>
    </location>
</feature>
<dbReference type="Gene3D" id="4.10.240.10">
    <property type="entry name" value="Zn(2)-C6 fungal-type DNA-binding domain"/>
    <property type="match status" value="1"/>
</dbReference>
<organism evidence="4 5">
    <name type="scientific">Dactylonectria macrodidyma</name>
    <dbReference type="NCBI Taxonomy" id="307937"/>
    <lineage>
        <taxon>Eukaryota</taxon>
        <taxon>Fungi</taxon>
        <taxon>Dikarya</taxon>
        <taxon>Ascomycota</taxon>
        <taxon>Pezizomycotina</taxon>
        <taxon>Sordariomycetes</taxon>
        <taxon>Hypocreomycetidae</taxon>
        <taxon>Hypocreales</taxon>
        <taxon>Nectriaceae</taxon>
        <taxon>Dactylonectria</taxon>
    </lineage>
</organism>
<dbReference type="PROSITE" id="PS00463">
    <property type="entry name" value="ZN2_CY6_FUNGAL_1"/>
    <property type="match status" value="1"/>
</dbReference>
<keyword evidence="5" id="KW-1185">Reference proteome</keyword>
<dbReference type="InterPro" id="IPR053157">
    <property type="entry name" value="Sterol_Uptake_Regulator"/>
</dbReference>
<evidence type="ECO:0000313" key="4">
    <source>
        <dbReference type="EMBL" id="KAH7126035.1"/>
    </source>
</evidence>
<dbReference type="InterPro" id="IPR001138">
    <property type="entry name" value="Zn2Cys6_DnaBD"/>
</dbReference>
<dbReference type="CDD" id="cd00067">
    <property type="entry name" value="GAL4"/>
    <property type="match status" value="1"/>
</dbReference>
<dbReference type="EMBL" id="JAGMUV010000020">
    <property type="protein sequence ID" value="KAH7126035.1"/>
    <property type="molecule type" value="Genomic_DNA"/>
</dbReference>
<name>A0A9P9IP00_9HYPO</name>
<accession>A0A9P9IP00</accession>
<evidence type="ECO:0000313" key="5">
    <source>
        <dbReference type="Proteomes" id="UP000738349"/>
    </source>
</evidence>